<evidence type="ECO:0000313" key="2">
    <source>
        <dbReference type="EMBL" id="MDT0327716.1"/>
    </source>
</evidence>
<gene>
    <name evidence="2" type="ORF">RM479_04750</name>
</gene>
<dbReference type="Proteomes" id="UP001183390">
    <property type="component" value="Unassembled WGS sequence"/>
</dbReference>
<dbReference type="RefSeq" id="WP_311510502.1">
    <property type="nucleotide sequence ID" value="NZ_JAVREP010000002.1"/>
</dbReference>
<evidence type="ECO:0000256" key="1">
    <source>
        <dbReference type="SAM" id="MobiDB-lite"/>
    </source>
</evidence>
<name>A0ABU2M656_9ACTN</name>
<keyword evidence="3" id="KW-1185">Reference proteome</keyword>
<dbReference type="EMBL" id="JAVREP010000002">
    <property type="protein sequence ID" value="MDT0327716.1"/>
    <property type="molecule type" value="Genomic_DNA"/>
</dbReference>
<proteinExistence type="predicted"/>
<organism evidence="2 3">
    <name type="scientific">Nocardiopsis lambiniae</name>
    <dbReference type="NCBI Taxonomy" id="3075539"/>
    <lineage>
        <taxon>Bacteria</taxon>
        <taxon>Bacillati</taxon>
        <taxon>Actinomycetota</taxon>
        <taxon>Actinomycetes</taxon>
        <taxon>Streptosporangiales</taxon>
        <taxon>Nocardiopsidaceae</taxon>
        <taxon>Nocardiopsis</taxon>
    </lineage>
</organism>
<accession>A0ABU2M656</accession>
<reference evidence="3" key="1">
    <citation type="submission" date="2023-07" db="EMBL/GenBank/DDBJ databases">
        <title>30 novel species of actinomycetes from the DSMZ collection.</title>
        <authorList>
            <person name="Nouioui I."/>
        </authorList>
    </citation>
    <scope>NUCLEOTIDE SEQUENCE [LARGE SCALE GENOMIC DNA]</scope>
    <source>
        <strain evidence="3">DSM 44743</strain>
    </source>
</reference>
<comment type="caution">
    <text evidence="2">The sequence shown here is derived from an EMBL/GenBank/DDBJ whole genome shotgun (WGS) entry which is preliminary data.</text>
</comment>
<feature type="compositionally biased region" description="Low complexity" evidence="1">
    <location>
        <begin position="39"/>
        <end position="49"/>
    </location>
</feature>
<sequence length="94" mass="9104">MAAPVHGGEARPGPAVPVSDAAMSAHEASAGGPHDESAEAGVEAPEAGAWSASGVEVPLGEDAPFRAPAGRGRGHAGSGPLVGAPRALEPRPSR</sequence>
<protein>
    <submittedName>
        <fullName evidence="2">Uncharacterized protein</fullName>
    </submittedName>
</protein>
<evidence type="ECO:0000313" key="3">
    <source>
        <dbReference type="Proteomes" id="UP001183390"/>
    </source>
</evidence>
<feature type="region of interest" description="Disordered" evidence="1">
    <location>
        <begin position="1"/>
        <end position="94"/>
    </location>
</feature>